<feature type="transmembrane region" description="Helical" evidence="1">
    <location>
        <begin position="30"/>
        <end position="50"/>
    </location>
</feature>
<feature type="chain" id="PRO_5045613797" description="Integral membrane protein" evidence="2">
    <location>
        <begin position="21"/>
        <end position="113"/>
    </location>
</feature>
<keyword evidence="1" id="KW-0812">Transmembrane</keyword>
<name>A0ABV9UYQ7_9ACTN</name>
<accession>A0ABV9UYQ7</accession>
<comment type="caution">
    <text evidence="3">The sequence shown here is derived from an EMBL/GenBank/DDBJ whole genome shotgun (WGS) entry which is preliminary data.</text>
</comment>
<feature type="transmembrane region" description="Helical" evidence="1">
    <location>
        <begin position="62"/>
        <end position="80"/>
    </location>
</feature>
<protein>
    <recommendedName>
        <fullName evidence="5">Integral membrane protein</fullName>
    </recommendedName>
</protein>
<evidence type="ECO:0008006" key="5">
    <source>
        <dbReference type="Google" id="ProtNLM"/>
    </source>
</evidence>
<keyword evidence="4" id="KW-1185">Reference proteome</keyword>
<feature type="signal peptide" evidence="2">
    <location>
        <begin position="1"/>
        <end position="20"/>
    </location>
</feature>
<proteinExistence type="predicted"/>
<dbReference type="RefSeq" id="WP_344380719.1">
    <property type="nucleotide sequence ID" value="NZ_BAAASQ010000053.1"/>
</dbReference>
<gene>
    <name evidence="3" type="ORF">ACFPFX_34910</name>
</gene>
<evidence type="ECO:0000313" key="4">
    <source>
        <dbReference type="Proteomes" id="UP001595834"/>
    </source>
</evidence>
<evidence type="ECO:0000256" key="1">
    <source>
        <dbReference type="SAM" id="Phobius"/>
    </source>
</evidence>
<keyword evidence="1" id="KW-0472">Membrane</keyword>
<keyword evidence="2" id="KW-0732">Signal</keyword>
<dbReference type="Proteomes" id="UP001595834">
    <property type="component" value="Unassembled WGS sequence"/>
</dbReference>
<sequence length="113" mass="11548">MRKPWFALAAFAMGAFLAVATVTSFLHSDMQSGAVSAAGAILAAAGGIYTLRRGVPTLPAKLTMPVVLAAIISVSLPRFLDNKGGPLTLVAGAVAAGLAIGLFTRFRPYGNES</sequence>
<evidence type="ECO:0000256" key="2">
    <source>
        <dbReference type="SAM" id="SignalP"/>
    </source>
</evidence>
<keyword evidence="1" id="KW-1133">Transmembrane helix</keyword>
<organism evidence="3 4">
    <name type="scientific">Streptomyces mauvecolor</name>
    <dbReference type="NCBI Taxonomy" id="58345"/>
    <lineage>
        <taxon>Bacteria</taxon>
        <taxon>Bacillati</taxon>
        <taxon>Actinomycetota</taxon>
        <taxon>Actinomycetes</taxon>
        <taxon>Kitasatosporales</taxon>
        <taxon>Streptomycetaceae</taxon>
        <taxon>Streptomyces</taxon>
    </lineage>
</organism>
<reference evidence="4" key="1">
    <citation type="journal article" date="2019" name="Int. J. Syst. Evol. Microbiol.">
        <title>The Global Catalogue of Microorganisms (GCM) 10K type strain sequencing project: providing services to taxonomists for standard genome sequencing and annotation.</title>
        <authorList>
            <consortium name="The Broad Institute Genomics Platform"/>
            <consortium name="The Broad Institute Genome Sequencing Center for Infectious Disease"/>
            <person name="Wu L."/>
            <person name="Ma J."/>
        </authorList>
    </citation>
    <scope>NUCLEOTIDE SEQUENCE [LARGE SCALE GENOMIC DNA]</scope>
    <source>
        <strain evidence="4">CCM 7224</strain>
    </source>
</reference>
<evidence type="ECO:0000313" key="3">
    <source>
        <dbReference type="EMBL" id="MFC4961492.1"/>
    </source>
</evidence>
<dbReference type="EMBL" id="JBHSIZ010000049">
    <property type="protein sequence ID" value="MFC4961492.1"/>
    <property type="molecule type" value="Genomic_DNA"/>
</dbReference>
<feature type="transmembrane region" description="Helical" evidence="1">
    <location>
        <begin position="86"/>
        <end position="104"/>
    </location>
</feature>